<dbReference type="Gene3D" id="3.30.450.20">
    <property type="entry name" value="PAS domain"/>
    <property type="match status" value="1"/>
</dbReference>
<keyword evidence="13" id="KW-1185">Reference proteome</keyword>
<keyword evidence="6 10" id="KW-1133">Transmembrane helix</keyword>
<dbReference type="InterPro" id="IPR003594">
    <property type="entry name" value="HATPase_dom"/>
</dbReference>
<reference evidence="12 13" key="1">
    <citation type="submission" date="2021-12" db="EMBL/GenBank/DDBJ databases">
        <title>Genome seq of p7.</title>
        <authorList>
            <person name="Seo T."/>
        </authorList>
    </citation>
    <scope>NUCLEOTIDE SEQUENCE [LARGE SCALE GENOMIC DNA]</scope>
    <source>
        <strain evidence="12 13">P7</strain>
    </source>
</reference>
<gene>
    <name evidence="12" type="ORF">LXT12_24270</name>
</gene>
<evidence type="ECO:0000256" key="3">
    <source>
        <dbReference type="ARBA" id="ARBA00022679"/>
    </source>
</evidence>
<dbReference type="CDD" id="cd18774">
    <property type="entry name" value="PDC2_HK_sensor"/>
    <property type="match status" value="1"/>
</dbReference>
<evidence type="ECO:0000256" key="5">
    <source>
        <dbReference type="ARBA" id="ARBA00022777"/>
    </source>
</evidence>
<dbReference type="Gene3D" id="3.30.565.10">
    <property type="entry name" value="Histidine kinase-like ATPase, C-terminal domain"/>
    <property type="match status" value="1"/>
</dbReference>
<dbReference type="Gene3D" id="1.20.5.1930">
    <property type="match status" value="1"/>
</dbReference>
<evidence type="ECO:0000256" key="7">
    <source>
        <dbReference type="ARBA" id="ARBA00023012"/>
    </source>
</evidence>
<evidence type="ECO:0000256" key="4">
    <source>
        <dbReference type="ARBA" id="ARBA00022692"/>
    </source>
</evidence>
<protein>
    <submittedName>
        <fullName evidence="12">Cache domain-containing protein</fullName>
    </submittedName>
</protein>
<sequence>MRTFVTRGLSLRAKLLLLALLPLLASLALIALAVRQQESSLAAREHALVRASYMDARRTELKHYVDLAVSTLKPLQGQPGGPQQALQLLSSLDYGTDGYFFVYSLDGRVLMHSRQPELIGRNLWELRDPLGRPTIQQLIAQAKAGGGYVEYLWRKPSSSLLAPKLGYVVMVPEWQWMLGTGLYLDGIEATMAELERGARQNITTTLLWVGAVAVLGVALISAGALALNLSEHRSAEAKLRALAREVVQSQEDERARLARELHDGVSQALVATKLLIESAQHEPAGAARLQDLALKRLNTTLAEVRHLSHALRPALLDTLGLPAALQHLAGEFDAAGGTRFTATVEGEETELPEAVKTALFRIAQEALNNAARHAGATQVGLTLRFDGGGGLALEVADDGGGFDAEAAQAVADRGLGLRSMRERADALGARLSLVTAPGVGCRLAVKLSAADLARAAA</sequence>
<dbReference type="SMART" id="SM01049">
    <property type="entry name" value="Cache_2"/>
    <property type="match status" value="1"/>
</dbReference>
<evidence type="ECO:0000256" key="9">
    <source>
        <dbReference type="SAM" id="Coils"/>
    </source>
</evidence>
<dbReference type="Pfam" id="PF17200">
    <property type="entry name" value="sCache_2"/>
    <property type="match status" value="1"/>
</dbReference>
<evidence type="ECO:0000313" key="13">
    <source>
        <dbReference type="Proteomes" id="UP001201463"/>
    </source>
</evidence>
<accession>A0ABS8XHN1</accession>
<dbReference type="Pfam" id="PF02518">
    <property type="entry name" value="HATPase_c"/>
    <property type="match status" value="1"/>
</dbReference>
<dbReference type="InterPro" id="IPR011712">
    <property type="entry name" value="Sig_transdc_His_kin_sub3_dim/P"/>
</dbReference>
<dbReference type="PANTHER" id="PTHR24421">
    <property type="entry name" value="NITRATE/NITRITE SENSOR PROTEIN NARX-RELATED"/>
    <property type="match status" value="1"/>
</dbReference>
<feature type="transmembrane region" description="Helical" evidence="10">
    <location>
        <begin position="206"/>
        <end position="230"/>
    </location>
</feature>
<keyword evidence="7" id="KW-0902">Two-component regulatory system</keyword>
<keyword evidence="4 10" id="KW-0812">Transmembrane</keyword>
<dbReference type="PROSITE" id="PS50109">
    <property type="entry name" value="HIS_KIN"/>
    <property type="match status" value="1"/>
</dbReference>
<keyword evidence="5" id="KW-0418">Kinase</keyword>
<keyword evidence="9" id="KW-0175">Coiled coil</keyword>
<dbReference type="RefSeq" id="WP_233394885.1">
    <property type="nucleotide sequence ID" value="NZ_JAJTWT010000016.1"/>
</dbReference>
<keyword evidence="8 10" id="KW-0472">Membrane</keyword>
<evidence type="ECO:0000256" key="10">
    <source>
        <dbReference type="SAM" id="Phobius"/>
    </source>
</evidence>
<dbReference type="InterPro" id="IPR033480">
    <property type="entry name" value="sCache_2"/>
</dbReference>
<evidence type="ECO:0000313" key="12">
    <source>
        <dbReference type="EMBL" id="MCE4540371.1"/>
    </source>
</evidence>
<proteinExistence type="predicted"/>
<evidence type="ECO:0000256" key="2">
    <source>
        <dbReference type="ARBA" id="ARBA00022475"/>
    </source>
</evidence>
<evidence type="ECO:0000256" key="1">
    <source>
        <dbReference type="ARBA" id="ARBA00004651"/>
    </source>
</evidence>
<name>A0ABS8XHN1_9BURK</name>
<organism evidence="12 13">
    <name type="scientific">Pelomonas caseinilytica</name>
    <dbReference type="NCBI Taxonomy" id="2906763"/>
    <lineage>
        <taxon>Bacteria</taxon>
        <taxon>Pseudomonadati</taxon>
        <taxon>Pseudomonadota</taxon>
        <taxon>Betaproteobacteria</taxon>
        <taxon>Burkholderiales</taxon>
        <taxon>Sphaerotilaceae</taxon>
        <taxon>Roseateles</taxon>
    </lineage>
</organism>
<dbReference type="Pfam" id="PF07730">
    <property type="entry name" value="HisKA_3"/>
    <property type="match status" value="1"/>
</dbReference>
<dbReference type="InterPro" id="IPR050482">
    <property type="entry name" value="Sensor_HK_TwoCompSys"/>
</dbReference>
<dbReference type="InterPro" id="IPR005467">
    <property type="entry name" value="His_kinase_dom"/>
</dbReference>
<evidence type="ECO:0000256" key="8">
    <source>
        <dbReference type="ARBA" id="ARBA00023136"/>
    </source>
</evidence>
<keyword evidence="2" id="KW-1003">Cell membrane</keyword>
<dbReference type="EMBL" id="JAJTWT010000016">
    <property type="protein sequence ID" value="MCE4540371.1"/>
    <property type="molecule type" value="Genomic_DNA"/>
</dbReference>
<evidence type="ECO:0000259" key="11">
    <source>
        <dbReference type="PROSITE" id="PS50109"/>
    </source>
</evidence>
<feature type="coiled-coil region" evidence="9">
    <location>
        <begin position="232"/>
        <end position="260"/>
    </location>
</feature>
<feature type="domain" description="Histidine kinase" evidence="11">
    <location>
        <begin position="256"/>
        <end position="451"/>
    </location>
</feature>
<dbReference type="SUPFAM" id="SSF55874">
    <property type="entry name" value="ATPase domain of HSP90 chaperone/DNA topoisomerase II/histidine kinase"/>
    <property type="match status" value="1"/>
</dbReference>
<comment type="subcellular location">
    <subcellularLocation>
        <location evidence="1">Cell membrane</location>
        <topology evidence="1">Multi-pass membrane protein</topology>
    </subcellularLocation>
</comment>
<dbReference type="CDD" id="cd16917">
    <property type="entry name" value="HATPase_UhpB-NarQ-NarX-like"/>
    <property type="match status" value="1"/>
</dbReference>
<dbReference type="PANTHER" id="PTHR24421:SF61">
    <property type="entry name" value="OXYGEN SENSOR HISTIDINE KINASE NREB"/>
    <property type="match status" value="1"/>
</dbReference>
<dbReference type="Proteomes" id="UP001201463">
    <property type="component" value="Unassembled WGS sequence"/>
</dbReference>
<dbReference type="SMART" id="SM00387">
    <property type="entry name" value="HATPase_c"/>
    <property type="match status" value="1"/>
</dbReference>
<keyword evidence="3" id="KW-0808">Transferase</keyword>
<evidence type="ECO:0000256" key="6">
    <source>
        <dbReference type="ARBA" id="ARBA00022989"/>
    </source>
</evidence>
<dbReference type="InterPro" id="IPR036890">
    <property type="entry name" value="HATPase_C_sf"/>
</dbReference>
<comment type="caution">
    <text evidence="12">The sequence shown here is derived from an EMBL/GenBank/DDBJ whole genome shotgun (WGS) entry which is preliminary data.</text>
</comment>